<dbReference type="PIRSF" id="PIRSF021292">
    <property type="entry name" value="Competence_ComGD"/>
    <property type="match status" value="1"/>
</dbReference>
<sequence>MKDEKGFTLLEMLLVLMIVLLIGGITSSFSIKVTEKMIVDQFFHQLKLDIQMAQMWAIEHEKSCYVSFSSSKKYKIFHQMNEVLLEREIPELITFSNLSTLSTLSINSKGIVRNFGTLTFHTPDGVKLLIINIDKGRIRYVE</sequence>
<dbReference type="SUPFAM" id="SSF54523">
    <property type="entry name" value="Pili subunits"/>
    <property type="match status" value="1"/>
</dbReference>
<dbReference type="Proteomes" id="UP000291151">
    <property type="component" value="Chromosome"/>
</dbReference>
<keyword evidence="3" id="KW-1133">Transmembrane helix</keyword>
<keyword evidence="2" id="KW-0178">Competence</keyword>
<gene>
    <name evidence="4" type="ORF">DKZ56_09300</name>
</gene>
<dbReference type="EMBL" id="CP036528">
    <property type="protein sequence ID" value="QBK26042.1"/>
    <property type="molecule type" value="Genomic_DNA"/>
</dbReference>
<dbReference type="Pfam" id="PF07963">
    <property type="entry name" value="N_methyl"/>
    <property type="match status" value="1"/>
</dbReference>
<proteinExistence type="predicted"/>
<keyword evidence="5" id="KW-1185">Reference proteome</keyword>
<reference evidence="4 5" key="1">
    <citation type="submission" date="2019-02" db="EMBL/GenBank/DDBJ databases">
        <title>Ureibacillus thermophilus.</title>
        <authorList>
            <person name="Sunny J.S."/>
            <person name="Natarajan A."/>
            <person name="Saleena L.M."/>
        </authorList>
    </citation>
    <scope>NUCLEOTIDE SEQUENCE [LARGE SCALE GENOMIC DNA]</scope>
    <source>
        <strain evidence="4 5">LM102</strain>
    </source>
</reference>
<evidence type="ECO:0000256" key="1">
    <source>
        <dbReference type="ARBA" id="ARBA00004241"/>
    </source>
</evidence>
<evidence type="ECO:0000256" key="2">
    <source>
        <dbReference type="ARBA" id="ARBA00023287"/>
    </source>
</evidence>
<keyword evidence="3" id="KW-0472">Membrane</keyword>
<dbReference type="RefSeq" id="WP_208649734.1">
    <property type="nucleotide sequence ID" value="NZ_CP036528.1"/>
</dbReference>
<dbReference type="NCBIfam" id="TIGR02532">
    <property type="entry name" value="IV_pilin_GFxxxE"/>
    <property type="match status" value="1"/>
</dbReference>
<dbReference type="InterPro" id="IPR012902">
    <property type="entry name" value="N_methyl_site"/>
</dbReference>
<evidence type="ECO:0000313" key="5">
    <source>
        <dbReference type="Proteomes" id="UP000291151"/>
    </source>
</evidence>
<accession>A0A4P6UWK8</accession>
<name>A0A4P6UWK8_9BACL</name>
<dbReference type="KEGG" id="uth:DKZ56_09300"/>
<dbReference type="InterPro" id="IPR045584">
    <property type="entry name" value="Pilin-like"/>
</dbReference>
<feature type="transmembrane region" description="Helical" evidence="3">
    <location>
        <begin position="12"/>
        <end position="31"/>
    </location>
</feature>
<dbReference type="AlphaFoldDB" id="A0A4P6UWK8"/>
<dbReference type="GO" id="GO:0009986">
    <property type="term" value="C:cell surface"/>
    <property type="evidence" value="ECO:0007669"/>
    <property type="project" value="UniProtKB-SubCell"/>
</dbReference>
<keyword evidence="3" id="KW-0812">Transmembrane</keyword>
<evidence type="ECO:0000313" key="4">
    <source>
        <dbReference type="EMBL" id="QBK26042.1"/>
    </source>
</evidence>
<dbReference type="InterPro" id="IPR016785">
    <property type="entry name" value="ComGD"/>
</dbReference>
<dbReference type="NCBIfam" id="NF040982">
    <property type="entry name" value="ComGD"/>
    <property type="match status" value="1"/>
</dbReference>
<evidence type="ECO:0000256" key="3">
    <source>
        <dbReference type="SAM" id="Phobius"/>
    </source>
</evidence>
<protein>
    <submittedName>
        <fullName evidence="4">Prepilin-type N-terminal cleavage/methylation domain-containing protein</fullName>
    </submittedName>
</protein>
<dbReference type="GO" id="GO:0030420">
    <property type="term" value="P:establishment of competence for transformation"/>
    <property type="evidence" value="ECO:0007669"/>
    <property type="project" value="UniProtKB-KW"/>
</dbReference>
<comment type="subcellular location">
    <subcellularLocation>
        <location evidence="1">Cell surface</location>
    </subcellularLocation>
</comment>
<organism evidence="4 5">
    <name type="scientific">Ureibacillus thermophilus</name>
    <dbReference type="NCBI Taxonomy" id="367743"/>
    <lineage>
        <taxon>Bacteria</taxon>
        <taxon>Bacillati</taxon>
        <taxon>Bacillota</taxon>
        <taxon>Bacilli</taxon>
        <taxon>Bacillales</taxon>
        <taxon>Caryophanaceae</taxon>
        <taxon>Ureibacillus</taxon>
    </lineage>
</organism>